<evidence type="ECO:0000259" key="1">
    <source>
        <dbReference type="Pfam" id="PF13961"/>
    </source>
</evidence>
<sequence length="56" mass="6511">MDSETSFSHVALPVFNGENYNLWAVKMETYLEVMNLWEAVEEDYEILLLPDNPTMA</sequence>
<evidence type="ECO:0000313" key="2">
    <source>
        <dbReference type="EMBL" id="KYP43523.1"/>
    </source>
</evidence>
<dbReference type="Proteomes" id="UP000075243">
    <property type="component" value="Unassembled WGS sequence"/>
</dbReference>
<dbReference type="PANTHER" id="PTHR35317:SF11">
    <property type="entry name" value="CCHC-TYPE DOMAIN-CONTAINING PROTEIN"/>
    <property type="match status" value="1"/>
</dbReference>
<dbReference type="STRING" id="3821.A0A151RLY5"/>
<keyword evidence="3" id="KW-1185">Reference proteome</keyword>
<dbReference type="Gramene" id="C.cajan_34839.t">
    <property type="protein sequence ID" value="C.cajan_34839.t.cds1"/>
    <property type="gene ID" value="C.cajan_34839"/>
</dbReference>
<dbReference type="InterPro" id="IPR025314">
    <property type="entry name" value="DUF4219"/>
</dbReference>
<dbReference type="Pfam" id="PF13961">
    <property type="entry name" value="DUF4219"/>
    <property type="match status" value="1"/>
</dbReference>
<evidence type="ECO:0000313" key="3">
    <source>
        <dbReference type="Proteomes" id="UP000075243"/>
    </source>
</evidence>
<dbReference type="PANTHER" id="PTHR35317">
    <property type="entry name" value="OS04G0629600 PROTEIN"/>
    <property type="match status" value="1"/>
</dbReference>
<feature type="domain" description="DUF4219" evidence="1">
    <location>
        <begin position="15"/>
        <end position="41"/>
    </location>
</feature>
<dbReference type="EMBL" id="KQ483664">
    <property type="protein sequence ID" value="KYP43523.1"/>
    <property type="molecule type" value="Genomic_DNA"/>
</dbReference>
<dbReference type="OMA" id="ENYNLWA"/>
<protein>
    <recommendedName>
        <fullName evidence="1">DUF4219 domain-containing protein</fullName>
    </recommendedName>
</protein>
<dbReference type="AlphaFoldDB" id="A0A151RLY5"/>
<gene>
    <name evidence="2" type="ORF">KK1_035037</name>
</gene>
<accession>A0A151RLY5</accession>
<name>A0A151RLY5_CAJCA</name>
<proteinExistence type="predicted"/>
<organism evidence="2 3">
    <name type="scientific">Cajanus cajan</name>
    <name type="common">Pigeon pea</name>
    <name type="synonym">Cajanus indicus</name>
    <dbReference type="NCBI Taxonomy" id="3821"/>
    <lineage>
        <taxon>Eukaryota</taxon>
        <taxon>Viridiplantae</taxon>
        <taxon>Streptophyta</taxon>
        <taxon>Embryophyta</taxon>
        <taxon>Tracheophyta</taxon>
        <taxon>Spermatophyta</taxon>
        <taxon>Magnoliopsida</taxon>
        <taxon>eudicotyledons</taxon>
        <taxon>Gunneridae</taxon>
        <taxon>Pentapetalae</taxon>
        <taxon>rosids</taxon>
        <taxon>fabids</taxon>
        <taxon>Fabales</taxon>
        <taxon>Fabaceae</taxon>
        <taxon>Papilionoideae</taxon>
        <taxon>50 kb inversion clade</taxon>
        <taxon>NPAAA clade</taxon>
        <taxon>indigoferoid/millettioid clade</taxon>
        <taxon>Phaseoleae</taxon>
        <taxon>Cajanus</taxon>
    </lineage>
</organism>
<reference evidence="2" key="1">
    <citation type="journal article" date="2012" name="Nat. Biotechnol.">
        <title>Draft genome sequence of pigeonpea (Cajanus cajan), an orphan legume crop of resource-poor farmers.</title>
        <authorList>
            <person name="Varshney R.K."/>
            <person name="Chen W."/>
            <person name="Li Y."/>
            <person name="Bharti A.K."/>
            <person name="Saxena R.K."/>
            <person name="Schlueter J.A."/>
            <person name="Donoghue M.T."/>
            <person name="Azam S."/>
            <person name="Fan G."/>
            <person name="Whaley A.M."/>
            <person name="Farmer A.D."/>
            <person name="Sheridan J."/>
            <person name="Iwata A."/>
            <person name="Tuteja R."/>
            <person name="Penmetsa R.V."/>
            <person name="Wu W."/>
            <person name="Upadhyaya H.D."/>
            <person name="Yang S.P."/>
            <person name="Shah T."/>
            <person name="Saxena K.B."/>
            <person name="Michael T."/>
            <person name="McCombie W.R."/>
            <person name="Yang B."/>
            <person name="Zhang G."/>
            <person name="Yang H."/>
            <person name="Wang J."/>
            <person name="Spillane C."/>
            <person name="Cook D.R."/>
            <person name="May G.D."/>
            <person name="Xu X."/>
            <person name="Jackson S.A."/>
        </authorList>
    </citation>
    <scope>NUCLEOTIDE SEQUENCE [LARGE SCALE GENOMIC DNA]</scope>
</reference>